<evidence type="ECO:0000313" key="2">
    <source>
        <dbReference type="Proteomes" id="UP000199050"/>
    </source>
</evidence>
<gene>
    <name evidence="1" type="ORF">SAMN05216192_1259</name>
</gene>
<reference evidence="2" key="1">
    <citation type="submission" date="2016-10" db="EMBL/GenBank/DDBJ databases">
        <authorList>
            <person name="Varghese N."/>
            <person name="Submissions S."/>
        </authorList>
    </citation>
    <scope>NUCLEOTIDE SEQUENCE [LARGE SCALE GENOMIC DNA]</scope>
    <source>
        <strain evidence="2">CGMCC 1.11012</strain>
    </source>
</reference>
<dbReference type="AlphaFoldDB" id="A0A1G8WWF0"/>
<accession>A0A1G8WWF0</accession>
<proteinExistence type="predicted"/>
<sequence length="42" mass="4917">MTTNTHEPLKPDVDTVHKEAEPLRTVNDIIEFYTNRKSKFSI</sequence>
<keyword evidence="2" id="KW-1185">Reference proteome</keyword>
<protein>
    <submittedName>
        <fullName evidence="1">Uncharacterized protein</fullName>
    </submittedName>
</protein>
<dbReference type="Proteomes" id="UP000199050">
    <property type="component" value="Unassembled WGS sequence"/>
</dbReference>
<name>A0A1G8WWF0_9BACL</name>
<dbReference type="EMBL" id="FNDX01000025">
    <property type="protein sequence ID" value="SDJ81880.1"/>
    <property type="molecule type" value="Genomic_DNA"/>
</dbReference>
<evidence type="ECO:0000313" key="1">
    <source>
        <dbReference type="EMBL" id="SDJ81880.1"/>
    </source>
</evidence>
<dbReference type="RefSeq" id="WP_260509852.1">
    <property type="nucleotide sequence ID" value="NZ_CBCSKY010000028.1"/>
</dbReference>
<organism evidence="1 2">
    <name type="scientific">Paenibacillus typhae</name>
    <dbReference type="NCBI Taxonomy" id="1174501"/>
    <lineage>
        <taxon>Bacteria</taxon>
        <taxon>Bacillati</taxon>
        <taxon>Bacillota</taxon>
        <taxon>Bacilli</taxon>
        <taxon>Bacillales</taxon>
        <taxon>Paenibacillaceae</taxon>
        <taxon>Paenibacillus</taxon>
    </lineage>
</organism>
<dbReference type="STRING" id="1174501.SAMN05216192_1259"/>